<organism evidence="2 3">
    <name type="scientific">Oryza sativa subsp. indica</name>
    <name type="common">Rice</name>
    <dbReference type="NCBI Taxonomy" id="39946"/>
    <lineage>
        <taxon>Eukaryota</taxon>
        <taxon>Viridiplantae</taxon>
        <taxon>Streptophyta</taxon>
        <taxon>Embryophyta</taxon>
        <taxon>Tracheophyta</taxon>
        <taxon>Spermatophyta</taxon>
        <taxon>Magnoliopsida</taxon>
        <taxon>Liliopsida</taxon>
        <taxon>Poales</taxon>
        <taxon>Poaceae</taxon>
        <taxon>BOP clade</taxon>
        <taxon>Oryzoideae</taxon>
        <taxon>Oryzeae</taxon>
        <taxon>Oryzinae</taxon>
        <taxon>Oryza</taxon>
        <taxon>Oryza sativa</taxon>
    </lineage>
</organism>
<dbReference type="PANTHER" id="PTHR33087:SF31">
    <property type="entry name" value="OS06G0482850 PROTEIN"/>
    <property type="match status" value="1"/>
</dbReference>
<evidence type="ECO:0000256" key="1">
    <source>
        <dbReference type="SAM" id="MobiDB-lite"/>
    </source>
</evidence>
<sequence>MHARIDEVAAKIIGHKCSIHYVEEYSRQGNYNRTFDLWIWTDEPRAIPRGGPFSLTSADEEGLPTDIPLLDLEPHRNPQPSEPKEGWTYNVLIHVDTLEDLHSRKARAYKWEYEVQDDGSRYKEYPLPCRAEPDPARGPRDDDEDKDDQSRGRHRSRSLWNRLGGRSSSRSREPNRRDVQRRDQETRGHPRGRERSDHRSRSRRSREPCEVRPPVHAPSISRHFVSSPRKLPSSKTASPCKSLNSPHIPRPDGDDPTSSIAATVPDQAILQADSCFSSQGQGEVFAILESHLDPMIHEATVQHSIYSPDTSSPRLPSPVFVPSFAGQRPTPIQCSSLTGGSGNQMDGFLAELTTPIRPALLPVPDVNARRHASVKVAVPAIASAQRHSAHLLSKRRSDAKLENFSQEILSKKFGFMDDHASYDDNVKKLYLQHFNKPLSLASLKTISELVEKGGCKAIRLKAAKKKAVVAPL</sequence>
<dbReference type="Proteomes" id="UP000007015">
    <property type="component" value="Chromosome 3"/>
</dbReference>
<evidence type="ECO:0000313" key="2">
    <source>
        <dbReference type="EMBL" id="EEC75476.1"/>
    </source>
</evidence>
<dbReference type="OMA" id="PMIHEAT"/>
<reference evidence="2 3" key="1">
    <citation type="journal article" date="2005" name="PLoS Biol.">
        <title>The genomes of Oryza sativa: a history of duplications.</title>
        <authorList>
            <person name="Yu J."/>
            <person name="Wang J."/>
            <person name="Lin W."/>
            <person name="Li S."/>
            <person name="Li H."/>
            <person name="Zhou J."/>
            <person name="Ni P."/>
            <person name="Dong W."/>
            <person name="Hu S."/>
            <person name="Zeng C."/>
            <person name="Zhang J."/>
            <person name="Zhang Y."/>
            <person name="Li R."/>
            <person name="Xu Z."/>
            <person name="Li S."/>
            <person name="Li X."/>
            <person name="Zheng H."/>
            <person name="Cong L."/>
            <person name="Lin L."/>
            <person name="Yin J."/>
            <person name="Geng J."/>
            <person name="Li G."/>
            <person name="Shi J."/>
            <person name="Liu J."/>
            <person name="Lv H."/>
            <person name="Li J."/>
            <person name="Wang J."/>
            <person name="Deng Y."/>
            <person name="Ran L."/>
            <person name="Shi X."/>
            <person name="Wang X."/>
            <person name="Wu Q."/>
            <person name="Li C."/>
            <person name="Ren X."/>
            <person name="Wang J."/>
            <person name="Wang X."/>
            <person name="Li D."/>
            <person name="Liu D."/>
            <person name="Zhang X."/>
            <person name="Ji Z."/>
            <person name="Zhao W."/>
            <person name="Sun Y."/>
            <person name="Zhang Z."/>
            <person name="Bao J."/>
            <person name="Han Y."/>
            <person name="Dong L."/>
            <person name="Ji J."/>
            <person name="Chen P."/>
            <person name="Wu S."/>
            <person name="Liu J."/>
            <person name="Xiao Y."/>
            <person name="Bu D."/>
            <person name="Tan J."/>
            <person name="Yang L."/>
            <person name="Ye C."/>
            <person name="Zhang J."/>
            <person name="Xu J."/>
            <person name="Zhou Y."/>
            <person name="Yu Y."/>
            <person name="Zhang B."/>
            <person name="Zhuang S."/>
            <person name="Wei H."/>
            <person name="Liu B."/>
            <person name="Lei M."/>
            <person name="Yu H."/>
            <person name="Li Y."/>
            <person name="Xu H."/>
            <person name="Wei S."/>
            <person name="He X."/>
            <person name="Fang L."/>
            <person name="Zhang Z."/>
            <person name="Zhang Y."/>
            <person name="Huang X."/>
            <person name="Su Z."/>
            <person name="Tong W."/>
            <person name="Li J."/>
            <person name="Tong Z."/>
            <person name="Li S."/>
            <person name="Ye J."/>
            <person name="Wang L."/>
            <person name="Fang L."/>
            <person name="Lei T."/>
            <person name="Chen C."/>
            <person name="Chen H."/>
            <person name="Xu Z."/>
            <person name="Li H."/>
            <person name="Huang H."/>
            <person name="Zhang F."/>
            <person name="Xu H."/>
            <person name="Li N."/>
            <person name="Zhao C."/>
            <person name="Li S."/>
            <person name="Dong L."/>
            <person name="Huang Y."/>
            <person name="Li L."/>
            <person name="Xi Y."/>
            <person name="Qi Q."/>
            <person name="Li W."/>
            <person name="Zhang B."/>
            <person name="Hu W."/>
            <person name="Zhang Y."/>
            <person name="Tian X."/>
            <person name="Jiao Y."/>
            <person name="Liang X."/>
            <person name="Jin J."/>
            <person name="Gao L."/>
            <person name="Zheng W."/>
            <person name="Hao B."/>
            <person name="Liu S."/>
            <person name="Wang W."/>
            <person name="Yuan L."/>
            <person name="Cao M."/>
            <person name="McDermott J."/>
            <person name="Samudrala R."/>
            <person name="Wang J."/>
            <person name="Wong G.K."/>
            <person name="Yang H."/>
        </authorList>
    </citation>
    <scope>NUCLEOTIDE SEQUENCE [LARGE SCALE GENOMIC DNA]</scope>
    <source>
        <strain evidence="3">cv. 93-11</strain>
    </source>
</reference>
<gene>
    <name evidence="2" type="ORF">OsI_12055</name>
</gene>
<feature type="compositionally biased region" description="Polar residues" evidence="1">
    <location>
        <begin position="233"/>
        <end position="245"/>
    </location>
</feature>
<feature type="compositionally biased region" description="Basic and acidic residues" evidence="1">
    <location>
        <begin position="131"/>
        <end position="140"/>
    </location>
</feature>
<dbReference type="InterPro" id="IPR053253">
    <property type="entry name" value="Sex_diff_modulator"/>
</dbReference>
<accession>B8AJT1</accession>
<dbReference type="AlphaFoldDB" id="B8AJT1"/>
<evidence type="ECO:0000313" key="3">
    <source>
        <dbReference type="Proteomes" id="UP000007015"/>
    </source>
</evidence>
<proteinExistence type="predicted"/>
<feature type="compositionally biased region" description="Basic and acidic residues" evidence="1">
    <location>
        <begin position="170"/>
        <end position="210"/>
    </location>
</feature>
<dbReference type="Gramene" id="BGIOSGA012875-TA">
    <property type="protein sequence ID" value="BGIOSGA012875-PA"/>
    <property type="gene ID" value="BGIOSGA012875"/>
</dbReference>
<name>B8AJT1_ORYSI</name>
<feature type="region of interest" description="Disordered" evidence="1">
    <location>
        <begin position="53"/>
        <end position="85"/>
    </location>
</feature>
<feature type="compositionally biased region" description="Low complexity" evidence="1">
    <location>
        <begin position="158"/>
        <end position="168"/>
    </location>
</feature>
<feature type="region of interest" description="Disordered" evidence="1">
    <location>
        <begin position="123"/>
        <end position="260"/>
    </location>
</feature>
<dbReference type="HOGENOM" id="CLU_057412_0_0_1"/>
<dbReference type="PANTHER" id="PTHR33087">
    <property type="entry name" value="OS07G0539200 PROTEIN"/>
    <property type="match status" value="1"/>
</dbReference>
<keyword evidence="3" id="KW-1185">Reference proteome</keyword>
<protein>
    <submittedName>
        <fullName evidence="2">Uncharacterized protein</fullName>
    </submittedName>
</protein>
<dbReference type="EMBL" id="CM000128">
    <property type="protein sequence ID" value="EEC75476.1"/>
    <property type="molecule type" value="Genomic_DNA"/>
</dbReference>